<keyword evidence="3" id="KW-0378">Hydrolase</keyword>
<evidence type="ECO:0000256" key="1">
    <source>
        <dbReference type="ARBA" id="ARBA00007749"/>
    </source>
</evidence>
<dbReference type="PANTHER" id="PTHR42978:SF6">
    <property type="entry name" value="QUORUM-QUENCHING LACTONASE YTNP-RELATED"/>
    <property type="match status" value="1"/>
</dbReference>
<evidence type="ECO:0000256" key="2">
    <source>
        <dbReference type="ARBA" id="ARBA00022723"/>
    </source>
</evidence>
<comment type="similarity">
    <text evidence="1">Belongs to the metallo-beta-lactamase superfamily.</text>
</comment>
<sequence length="255" mass="28009">MDPTFVYPTRTMDDWQPYLRHLDGGEYVNSIGGYLVRTGSAVILADVGVGVDPPAPFTGGDFLDELAALGVAPADVTHVVFTHLHFDHIGWAVKDDRLVFERAKYFAHEADWSYFFSDHYQGVRIERQQDRPSTQLAPLADSVNRWDGDQLELVPGVVLRHAPGHTPGSTIVELVSDGERGLLLGDVAHNPVELIDSDWPGVADCEHDEARSSAARVADDLVATGTPFALAHSPGFRWARLVEGHDGRREVVPVQ</sequence>
<gene>
    <name evidence="6" type="ORF">JOE42_000004</name>
</gene>
<accession>A0ABS2KNF5</accession>
<protein>
    <submittedName>
        <fullName evidence="6">Glyoxylase-like metal-dependent hydrolase (Beta-lactamase superfamily II)</fullName>
    </submittedName>
</protein>
<reference evidence="6 7" key="1">
    <citation type="submission" date="2021-01" db="EMBL/GenBank/DDBJ databases">
        <title>Genomics of switchgrass bacterial isolates.</title>
        <authorList>
            <person name="Shade A."/>
        </authorList>
    </citation>
    <scope>NUCLEOTIDE SEQUENCE [LARGE SCALE GENOMIC DNA]</scope>
    <source>
        <strain evidence="6 7">PvP111</strain>
    </source>
</reference>
<comment type="caution">
    <text evidence="6">The sequence shown here is derived from an EMBL/GenBank/DDBJ whole genome shotgun (WGS) entry which is preliminary data.</text>
</comment>
<feature type="domain" description="Metallo-beta-lactamase" evidence="5">
    <location>
        <begin position="30"/>
        <end position="232"/>
    </location>
</feature>
<evidence type="ECO:0000313" key="6">
    <source>
        <dbReference type="EMBL" id="MBM7413271.1"/>
    </source>
</evidence>
<dbReference type="EMBL" id="JAFBBK010000001">
    <property type="protein sequence ID" value="MBM7413271.1"/>
    <property type="molecule type" value="Genomic_DNA"/>
</dbReference>
<organism evidence="6 7">
    <name type="scientific">Rhodococcoides corynebacterioides</name>
    <dbReference type="NCBI Taxonomy" id="53972"/>
    <lineage>
        <taxon>Bacteria</taxon>
        <taxon>Bacillati</taxon>
        <taxon>Actinomycetota</taxon>
        <taxon>Actinomycetes</taxon>
        <taxon>Mycobacteriales</taxon>
        <taxon>Nocardiaceae</taxon>
        <taxon>Rhodococcoides</taxon>
    </lineage>
</organism>
<evidence type="ECO:0000256" key="3">
    <source>
        <dbReference type="ARBA" id="ARBA00022801"/>
    </source>
</evidence>
<dbReference type="Pfam" id="PF00753">
    <property type="entry name" value="Lactamase_B"/>
    <property type="match status" value="1"/>
</dbReference>
<proteinExistence type="inferred from homology"/>
<dbReference type="PANTHER" id="PTHR42978">
    <property type="entry name" value="QUORUM-QUENCHING LACTONASE YTNP-RELATED-RELATED"/>
    <property type="match status" value="1"/>
</dbReference>
<dbReference type="InterPro" id="IPR036866">
    <property type="entry name" value="RibonucZ/Hydroxyglut_hydro"/>
</dbReference>
<dbReference type="InterPro" id="IPR001279">
    <property type="entry name" value="Metallo-B-lactamas"/>
</dbReference>
<keyword evidence="7" id="KW-1185">Reference proteome</keyword>
<evidence type="ECO:0000256" key="4">
    <source>
        <dbReference type="ARBA" id="ARBA00022833"/>
    </source>
</evidence>
<dbReference type="Gene3D" id="3.60.15.10">
    <property type="entry name" value="Ribonuclease Z/Hydroxyacylglutathione hydrolase-like"/>
    <property type="match status" value="1"/>
</dbReference>
<keyword evidence="4" id="KW-0862">Zinc</keyword>
<dbReference type="Proteomes" id="UP000703038">
    <property type="component" value="Unassembled WGS sequence"/>
</dbReference>
<evidence type="ECO:0000259" key="5">
    <source>
        <dbReference type="SMART" id="SM00849"/>
    </source>
</evidence>
<keyword evidence="2" id="KW-0479">Metal-binding</keyword>
<evidence type="ECO:0000313" key="7">
    <source>
        <dbReference type="Proteomes" id="UP000703038"/>
    </source>
</evidence>
<dbReference type="RefSeq" id="WP_204865854.1">
    <property type="nucleotide sequence ID" value="NZ_JAFBBK010000001.1"/>
</dbReference>
<dbReference type="SUPFAM" id="SSF56281">
    <property type="entry name" value="Metallo-hydrolase/oxidoreductase"/>
    <property type="match status" value="1"/>
</dbReference>
<dbReference type="SMART" id="SM00849">
    <property type="entry name" value="Lactamase_B"/>
    <property type="match status" value="1"/>
</dbReference>
<name>A0ABS2KNF5_9NOCA</name>
<dbReference type="InterPro" id="IPR051013">
    <property type="entry name" value="MBL_superfamily_lactonases"/>
</dbReference>